<protein>
    <submittedName>
        <fullName evidence="3">Aspartate racemase</fullName>
    </submittedName>
</protein>
<organism evidence="3 4">
    <name type="scientific">Acinetobacter larvae</name>
    <dbReference type="NCBI Taxonomy" id="1789224"/>
    <lineage>
        <taxon>Bacteria</taxon>
        <taxon>Pseudomonadati</taxon>
        <taxon>Pseudomonadota</taxon>
        <taxon>Gammaproteobacteria</taxon>
        <taxon>Moraxellales</taxon>
        <taxon>Moraxellaceae</taxon>
        <taxon>Acinetobacter</taxon>
    </lineage>
</organism>
<evidence type="ECO:0000313" key="4">
    <source>
        <dbReference type="Proteomes" id="UP000093391"/>
    </source>
</evidence>
<comment type="similarity">
    <text evidence="1">Belongs to the aspartate/glutamate racemases family.</text>
</comment>
<dbReference type="RefSeq" id="WP_067553017.1">
    <property type="nucleotide sequence ID" value="NZ_CP016895.1"/>
</dbReference>
<dbReference type="InterPro" id="IPR001920">
    <property type="entry name" value="Asp/Glu_race"/>
</dbReference>
<dbReference type="Pfam" id="PF01177">
    <property type="entry name" value="Asp_Glu_race"/>
    <property type="match status" value="1"/>
</dbReference>
<dbReference type="InterPro" id="IPR004380">
    <property type="entry name" value="Asp_race"/>
</dbReference>
<dbReference type="GO" id="GO:0047661">
    <property type="term" value="F:amino-acid racemase activity"/>
    <property type="evidence" value="ECO:0007669"/>
    <property type="project" value="InterPro"/>
</dbReference>
<proteinExistence type="inferred from homology"/>
<dbReference type="Gene3D" id="3.40.50.1860">
    <property type="match status" value="2"/>
</dbReference>
<dbReference type="NCBIfam" id="TIGR00035">
    <property type="entry name" value="asp_race"/>
    <property type="match status" value="1"/>
</dbReference>
<dbReference type="Proteomes" id="UP000093391">
    <property type="component" value="Chromosome"/>
</dbReference>
<gene>
    <name evidence="3" type="ORF">BFG52_04290</name>
</gene>
<dbReference type="AlphaFoldDB" id="A0A1B2LXI6"/>
<keyword evidence="2" id="KW-0413">Isomerase</keyword>
<accession>A0A1B2LXI6</accession>
<name>A0A1B2LXI6_9GAMM</name>
<evidence type="ECO:0000313" key="3">
    <source>
        <dbReference type="EMBL" id="AOA57651.1"/>
    </source>
</evidence>
<keyword evidence="4" id="KW-1185">Reference proteome</keyword>
<dbReference type="InterPro" id="IPR015942">
    <property type="entry name" value="Asp/Glu/hydantoin_racemase"/>
</dbReference>
<dbReference type="STRING" id="1789224.BFG52_04290"/>
<dbReference type="EMBL" id="CP016895">
    <property type="protein sequence ID" value="AOA57651.1"/>
    <property type="molecule type" value="Genomic_DNA"/>
</dbReference>
<dbReference type="PANTHER" id="PTHR21198:SF7">
    <property type="entry name" value="ASPARTATE-GLUTAMATE RACEMASE FAMILY"/>
    <property type="match status" value="1"/>
</dbReference>
<dbReference type="SUPFAM" id="SSF53681">
    <property type="entry name" value="Aspartate/glutamate racemase"/>
    <property type="match status" value="2"/>
</dbReference>
<reference evidence="3 4" key="1">
    <citation type="submission" date="2016-08" db="EMBL/GenBank/DDBJ databases">
        <authorList>
            <person name="Seilhamer J.J."/>
        </authorList>
    </citation>
    <scope>NUCLEOTIDE SEQUENCE [LARGE SCALE GENOMIC DNA]</scope>
    <source>
        <strain evidence="3 4">BRTC-1</strain>
    </source>
</reference>
<dbReference type="PANTHER" id="PTHR21198">
    <property type="entry name" value="GLUTAMATE RACEMASE"/>
    <property type="match status" value="1"/>
</dbReference>
<evidence type="ECO:0000256" key="2">
    <source>
        <dbReference type="ARBA" id="ARBA00023235"/>
    </source>
</evidence>
<evidence type="ECO:0000256" key="1">
    <source>
        <dbReference type="ARBA" id="ARBA00007847"/>
    </source>
</evidence>
<dbReference type="KEGG" id="ala:BFG52_04290"/>
<dbReference type="OrthoDB" id="9803739at2"/>
<sequence>MRDYFDYPILGVLGGMGPAATVDFQQRLLNIRAAEKDQDHLAVVTWNHAGVPDRQLAIQGLGASPVAALQHGIQQLIQAGADKIAMPCNTVHYWHATLQQQSTVDIFNMIDLTVQQVKQQHGTSQKVAVLATCGALQTGLYQHALQQQGIDFICNDAAEIEDILMPAVYAVKANQLQQAGEQLHDLGQRLLARGADSIILACTELPIALAAVESSILAQCFDTTQILAEACVAWSDDYYNC</sequence>